<evidence type="ECO:0000256" key="6">
    <source>
        <dbReference type="ARBA" id="ARBA00022741"/>
    </source>
</evidence>
<evidence type="ECO:0000256" key="10">
    <source>
        <dbReference type="RuleBase" id="RU000519"/>
    </source>
</evidence>
<dbReference type="GO" id="GO:0005524">
    <property type="term" value="F:ATP binding"/>
    <property type="evidence" value="ECO:0007669"/>
    <property type="project" value="UniProtKB-KW"/>
</dbReference>
<keyword evidence="6 10" id="KW-0547">Nucleotide-binding</keyword>
<dbReference type="Pfam" id="PF09358">
    <property type="entry name" value="E1_UFD"/>
    <property type="match status" value="1"/>
</dbReference>
<dbReference type="GO" id="GO:0031510">
    <property type="term" value="C:SUMO activating enzyme complex"/>
    <property type="evidence" value="ECO:0007669"/>
    <property type="project" value="TreeGrafter"/>
</dbReference>
<dbReference type="EC" id="6.2.1.45" evidence="4"/>
<dbReference type="InterPro" id="IPR035985">
    <property type="entry name" value="Ubiquitin-activating_enz"/>
</dbReference>
<dbReference type="Gene3D" id="3.40.50.720">
    <property type="entry name" value="NAD(P)-binding Rossmann-like Domain"/>
    <property type="match status" value="1"/>
</dbReference>
<dbReference type="FunFam" id="3.50.50.80:FF:000001">
    <property type="entry name" value="ubiquitin-like modifier-activating enzyme 1"/>
    <property type="match status" value="1"/>
</dbReference>
<dbReference type="PROSITE" id="PS00865">
    <property type="entry name" value="UBIQUITIN_ACTIVAT_2"/>
    <property type="match status" value="1"/>
</dbReference>
<dbReference type="Gene3D" id="3.10.290.60">
    <property type="entry name" value="Ubiquitin-activating enzyme E1, UFD domain"/>
    <property type="match status" value="1"/>
</dbReference>
<sequence>MEVDESLYSRQLYVMGREAQRRMATSDVLIVGVNGLGVEVAKNVILAGVKSVTLLDRTPASWSDLAAQFYLTEADIGKPRAAACVNKLAELNRYVSCVEEDLTTTLVSRFQVVVLIDVPLSVQLEVDDFCHSKGICCIAADVRGVFASVFCDFGPAFVVSDKNDTQAVSCLVSGVTKDSPALVTVMDDQRHQLETGDVVTFASVEGMPELEGREFTITERGPYAFEINCDTTAFGTFVSGYVNQVKQPVTVAFKPLRAALDQPEPFMETDFAKFGRPGVLHQGFRALHRYRAEHGGALPAPGNSAQADALLALARELNSGSSDGYKADGLDGAEAARVLRALASTSRGVVSPVCAAVGGVVGQEVLKAASGKFMPIRQWLYWDAEEALPAAAEGGVLAVEEVQPQNCRYDGQIMVFGKTLQAALGAQNLFLVGAGAIGCEMLKNWAMMGVGCGPGGAIHVTDMDHIERSNLSRQFLFREEHIGKPKSATAAAAARAMNGDMKLSAHELKCAPDTEGVFNDDFYAHLTGVCTALDNVEARLYMDQKCLFYKKPMFESGTLGTKGNTQVVVPYLTENYGASRDPPEKSIPVCTLKNFPNQIEHTLQWARDWFEGAFSQSAGDANAYLEMPDFLAQLAAQPNARLETLRRVEEALVSGRPERYAQCVQWARLRFEDLFHNTVAQLLHNFPADSMTSSGTPFWSGAKRPPTPVAFDADDPLHVAFVRAAADLRAANYGIAAAADDAAVLAALSSVIVPDFTPAEGVKIAVTEAEAKEEGAGGGAGGGGGGGGGFMMDTDAQCAALVDALPEPASLGAFRLAAVEFDKDVDAHMVLVTAASNLRARCYKIPEADMHRSRLIAGKIIPAIATTTALVTGLVCLELIKVAQEKPLEAYKNWFLNLALPQFACSEPIPPATTAVKLKGREWRWSAWDCIDVDRGDITLAALFALLRDEYGLEVTMLSHGVSILFSFFASKKKAAERLPMRMTQVVAAVTKREVAPTQRYLIFEVCASDVKTSEDVEIPYLRFKLPPAP</sequence>
<evidence type="ECO:0000256" key="4">
    <source>
        <dbReference type="ARBA" id="ARBA00012990"/>
    </source>
</evidence>
<dbReference type="InterPro" id="IPR038252">
    <property type="entry name" value="UBA_E1_C_sf"/>
</dbReference>
<dbReference type="EMBL" id="JAFCMP010000079">
    <property type="protein sequence ID" value="KAG5187960.1"/>
    <property type="molecule type" value="Genomic_DNA"/>
</dbReference>
<evidence type="ECO:0000259" key="11">
    <source>
        <dbReference type="SMART" id="SM00985"/>
    </source>
</evidence>
<feature type="active site" description="Glycyl thioester intermediate" evidence="9">
    <location>
        <position position="590"/>
    </location>
</feature>
<reference evidence="12" key="1">
    <citation type="submission" date="2021-02" db="EMBL/GenBank/DDBJ databases">
        <title>First Annotated Genome of the Yellow-green Alga Tribonema minus.</title>
        <authorList>
            <person name="Mahan K.M."/>
        </authorList>
    </citation>
    <scope>NUCLEOTIDE SEQUENCE</scope>
    <source>
        <strain evidence="12">UTEX B ZZ1240</strain>
    </source>
</reference>
<accession>A0A836CIM1</accession>
<comment type="pathway">
    <text evidence="2">Protein modification; protein ubiquitination.</text>
</comment>
<dbReference type="InterPro" id="IPR018075">
    <property type="entry name" value="UBQ-activ_enz_E1"/>
</dbReference>
<dbReference type="InterPro" id="IPR042449">
    <property type="entry name" value="Ub-E1_IAD_1"/>
</dbReference>
<comment type="caution">
    <text evidence="12">The sequence shown here is derived from an EMBL/GenBank/DDBJ whole genome shotgun (WGS) entry which is preliminary data.</text>
</comment>
<comment type="catalytic activity">
    <reaction evidence="1">
        <text>ATP + ubiquitin + [E1 ubiquitin-activating enzyme]-L-cysteine = AMP + diphosphate + S-ubiquitinyl-[E1 ubiquitin-activating enzyme]-L-cysteine.</text>
        <dbReference type="EC" id="6.2.1.45"/>
    </reaction>
</comment>
<dbReference type="FunFam" id="3.40.50.720:FF:000015">
    <property type="entry name" value="Ubiquitin-activating enzyme E1 1"/>
    <property type="match status" value="1"/>
</dbReference>
<dbReference type="PANTHER" id="PTHR10953">
    <property type="entry name" value="UBIQUITIN-ACTIVATING ENZYME E1"/>
    <property type="match status" value="1"/>
</dbReference>
<evidence type="ECO:0000313" key="13">
    <source>
        <dbReference type="Proteomes" id="UP000664859"/>
    </source>
</evidence>
<dbReference type="SUPFAM" id="SSF69572">
    <property type="entry name" value="Activating enzymes of the ubiquitin-like proteins"/>
    <property type="match status" value="2"/>
</dbReference>
<dbReference type="Pfam" id="PF10585">
    <property type="entry name" value="UBA_E1_SCCH"/>
    <property type="match status" value="1"/>
</dbReference>
<evidence type="ECO:0000256" key="5">
    <source>
        <dbReference type="ARBA" id="ARBA00022598"/>
    </source>
</evidence>
<dbReference type="InterPro" id="IPR000594">
    <property type="entry name" value="ThiF_NAD_FAD-bd"/>
</dbReference>
<feature type="domain" description="Ubiquitin-activating enzyme E1 C-terminal" evidence="11">
    <location>
        <begin position="891"/>
        <end position="1022"/>
    </location>
</feature>
<evidence type="ECO:0000256" key="3">
    <source>
        <dbReference type="ARBA" id="ARBA00005673"/>
    </source>
</evidence>
<name>A0A836CIM1_9STRA</name>
<dbReference type="PANTHER" id="PTHR10953:SF4">
    <property type="entry name" value="UBIQUITIN-ACTIVATING ENZYME E1 C-TERMINAL DOMAIN-CONTAINING PROTEIN"/>
    <property type="match status" value="1"/>
</dbReference>
<dbReference type="Gene3D" id="3.50.50.80">
    <property type="entry name" value="Ubiquitin-activating enzyme E1, inactive adenylation domain, subdomain 1"/>
    <property type="match status" value="1"/>
</dbReference>
<evidence type="ECO:0000256" key="1">
    <source>
        <dbReference type="ARBA" id="ARBA00000488"/>
    </source>
</evidence>
<proteinExistence type="inferred from homology"/>
<evidence type="ECO:0000256" key="9">
    <source>
        <dbReference type="PROSITE-ProRule" id="PRU10132"/>
    </source>
</evidence>
<evidence type="ECO:0000256" key="7">
    <source>
        <dbReference type="ARBA" id="ARBA00022786"/>
    </source>
</evidence>
<dbReference type="Gene3D" id="1.10.10.2660">
    <property type="entry name" value="Ubiquitin-activating enzyme E1, SCCH domain"/>
    <property type="match status" value="1"/>
</dbReference>
<evidence type="ECO:0000313" key="12">
    <source>
        <dbReference type="EMBL" id="KAG5187960.1"/>
    </source>
</evidence>
<dbReference type="OrthoDB" id="10252231at2759"/>
<keyword evidence="7 10" id="KW-0833">Ubl conjugation pathway</keyword>
<dbReference type="GO" id="GO:0004839">
    <property type="term" value="F:ubiquitin activating enzyme activity"/>
    <property type="evidence" value="ECO:0007669"/>
    <property type="project" value="UniProtKB-EC"/>
</dbReference>
<comment type="similarity">
    <text evidence="3 10">Belongs to the ubiquitin-activating E1 family.</text>
</comment>
<dbReference type="Gene3D" id="3.40.50.12550">
    <property type="entry name" value="Ubiquitin-activating enzyme E1, inactive adenylation domain, subdomain 2"/>
    <property type="match status" value="1"/>
</dbReference>
<keyword evidence="8 10" id="KW-0067">ATP-binding</keyword>
<dbReference type="NCBIfam" id="TIGR01408">
    <property type="entry name" value="Ube1"/>
    <property type="match status" value="1"/>
</dbReference>
<dbReference type="GO" id="GO:0016925">
    <property type="term" value="P:protein sumoylation"/>
    <property type="evidence" value="ECO:0007669"/>
    <property type="project" value="TreeGrafter"/>
</dbReference>
<dbReference type="FunFam" id="2.40.30.180:FF:000002">
    <property type="entry name" value="Ubiquitin-activating enzyme E1 2"/>
    <property type="match status" value="1"/>
</dbReference>
<protein>
    <recommendedName>
        <fullName evidence="4">E1 ubiquitin-activating enzyme</fullName>
        <ecNumber evidence="4">6.2.1.45</ecNumber>
    </recommendedName>
</protein>
<dbReference type="InterPro" id="IPR000011">
    <property type="entry name" value="UBQ/SUMO-activ_enz_E1-like"/>
</dbReference>
<keyword evidence="5 10" id="KW-0436">Ligase</keyword>
<dbReference type="InterPro" id="IPR042063">
    <property type="entry name" value="Ubi_acti_E1_SCCH"/>
</dbReference>
<evidence type="ECO:0000256" key="8">
    <source>
        <dbReference type="ARBA" id="ARBA00022840"/>
    </source>
</evidence>
<dbReference type="InterPro" id="IPR042302">
    <property type="entry name" value="E1_FCCH_sf"/>
</dbReference>
<dbReference type="AlphaFoldDB" id="A0A836CIM1"/>
<dbReference type="CDD" id="cd01490">
    <property type="entry name" value="Ube1_repeat2"/>
    <property type="match status" value="1"/>
</dbReference>
<dbReference type="GO" id="GO:0019948">
    <property type="term" value="F:SUMO activating enzyme activity"/>
    <property type="evidence" value="ECO:0007669"/>
    <property type="project" value="TreeGrafter"/>
</dbReference>
<dbReference type="FunFam" id="3.10.290.60:FF:000001">
    <property type="entry name" value="Ubiquitin-activating enzyme E1 2"/>
    <property type="match status" value="1"/>
</dbReference>
<dbReference type="InterPro" id="IPR019572">
    <property type="entry name" value="UBA_E1_SCCH"/>
</dbReference>
<dbReference type="InterPro" id="IPR045886">
    <property type="entry name" value="ThiF/MoeB/HesA"/>
</dbReference>
<keyword evidence="13" id="KW-1185">Reference proteome</keyword>
<dbReference type="PRINTS" id="PR01849">
    <property type="entry name" value="UBIQUITINACT"/>
</dbReference>
<evidence type="ECO:0000256" key="2">
    <source>
        <dbReference type="ARBA" id="ARBA00004906"/>
    </source>
</evidence>
<dbReference type="InterPro" id="IPR018965">
    <property type="entry name" value="Ub-activating_enz_E1_C"/>
</dbReference>
<organism evidence="12 13">
    <name type="scientific">Tribonema minus</name>
    <dbReference type="NCBI Taxonomy" id="303371"/>
    <lineage>
        <taxon>Eukaryota</taxon>
        <taxon>Sar</taxon>
        <taxon>Stramenopiles</taxon>
        <taxon>Ochrophyta</taxon>
        <taxon>PX clade</taxon>
        <taxon>Xanthophyceae</taxon>
        <taxon>Tribonematales</taxon>
        <taxon>Tribonemataceae</taxon>
        <taxon>Tribonema</taxon>
    </lineage>
</organism>
<dbReference type="UniPathway" id="UPA00143"/>
<dbReference type="SMART" id="SM00985">
    <property type="entry name" value="UBA_e1_C"/>
    <property type="match status" value="1"/>
</dbReference>
<dbReference type="Pfam" id="PF00899">
    <property type="entry name" value="ThiF"/>
    <property type="match status" value="2"/>
</dbReference>
<gene>
    <name evidence="12" type="ORF">JKP88DRAFT_305893</name>
</gene>
<dbReference type="Gene3D" id="2.40.30.180">
    <property type="entry name" value="Ubiquitin-activating enzyme E1, FCCH domain"/>
    <property type="match status" value="1"/>
</dbReference>
<dbReference type="Proteomes" id="UP000664859">
    <property type="component" value="Unassembled WGS sequence"/>
</dbReference>
<dbReference type="GO" id="GO:0005737">
    <property type="term" value="C:cytoplasm"/>
    <property type="evidence" value="ECO:0007669"/>
    <property type="project" value="TreeGrafter"/>
</dbReference>
<dbReference type="InterPro" id="IPR033127">
    <property type="entry name" value="UBQ-activ_enz_E1_Cys_AS"/>
</dbReference>